<evidence type="ECO:0000313" key="9">
    <source>
        <dbReference type="Proteomes" id="UP000529637"/>
    </source>
</evidence>
<dbReference type="PANTHER" id="PTHR43671:SF13">
    <property type="entry name" value="SERINE_THREONINE-PROTEIN KINASE NEK2"/>
    <property type="match status" value="1"/>
</dbReference>
<keyword evidence="5" id="KW-0067">ATP-binding</keyword>
<dbReference type="GO" id="GO:0004674">
    <property type="term" value="F:protein serine/threonine kinase activity"/>
    <property type="evidence" value="ECO:0007669"/>
    <property type="project" value="UniProtKB-EC"/>
</dbReference>
<dbReference type="PANTHER" id="PTHR43671">
    <property type="entry name" value="SERINE/THREONINE-PROTEIN KINASE NEK"/>
    <property type="match status" value="1"/>
</dbReference>
<dbReference type="SMART" id="SM00220">
    <property type="entry name" value="S_TKc"/>
    <property type="match status" value="1"/>
</dbReference>
<sequence length="629" mass="62260">MPRPDSAVPAPAADTLGGGSGVGAPVRPAAAAAGDLALPAGTRLRGHTVRGVAARHASSIVYRVDDDAGRAFRIAEYAPAGLARRLDDGLTLVPEPDERQAAYDAGLHTYIGEMRALSRIVHPALERIIGVWDEHGSAYALLPASAVPSLGDVLAEAGEVPSEAALLGWLRPLLDGLAVLHEAGRFHHAIEPQSVRIGPAGPVLGGFAAATRALESALGQPLDATGTRWAAPEQVGTGGREAVGAAADLYAVAALVYLAIAGTPPPPAAERLQRDTLLPLAAVAAGLYAEPFLRAVDAALALDPHARPQRAVDWLEAIRGLHAPEAAAPADLMLEPFDPARAALAAAVERRAGASHGATRSAPAGAPTPAKPTRPAELDPVEAAPPESVTPPEAPPPRAKVAAIAIGAALIVVGSVVLVRPPALATGEPPPNAARAQSIGATTPALAAPQAGPSASMVAVGRPAPAASSAAAVSALPGSAGVAPPATSTDPANAPTAAPVLLPGAPATTPAADPQGGNGTPSTARAIADPSARLGAEPARPATAPAVDLRTAGTPTGPAANPAAAAPSPLTPAPTDATPPVANAAAPDPGAAPTLGASGRQARCVEILQKASLAPLGAADAEFYRRTCK</sequence>
<feature type="compositionally biased region" description="Low complexity" evidence="6">
    <location>
        <begin position="551"/>
        <end position="597"/>
    </location>
</feature>
<evidence type="ECO:0000259" key="7">
    <source>
        <dbReference type="PROSITE" id="PS50011"/>
    </source>
</evidence>
<feature type="compositionally biased region" description="Low complexity" evidence="6">
    <location>
        <begin position="494"/>
        <end position="514"/>
    </location>
</feature>
<evidence type="ECO:0000313" key="8">
    <source>
        <dbReference type="EMBL" id="NUZ04377.1"/>
    </source>
</evidence>
<comment type="caution">
    <text evidence="8">The sequence shown here is derived from an EMBL/GenBank/DDBJ whole genome shotgun (WGS) entry which is preliminary data.</text>
</comment>
<accession>A0A7Y6NJN3</accession>
<evidence type="ECO:0000256" key="4">
    <source>
        <dbReference type="ARBA" id="ARBA00022777"/>
    </source>
</evidence>
<feature type="domain" description="Protein kinase" evidence="7">
    <location>
        <begin position="47"/>
        <end position="325"/>
    </location>
</feature>
<dbReference type="InterPro" id="IPR050660">
    <property type="entry name" value="NEK_Ser/Thr_kinase"/>
</dbReference>
<keyword evidence="4" id="KW-0418">Kinase</keyword>
<feature type="compositionally biased region" description="Pro residues" evidence="6">
    <location>
        <begin position="388"/>
        <end position="397"/>
    </location>
</feature>
<protein>
    <recommendedName>
        <fullName evidence="1">non-specific serine/threonine protein kinase</fullName>
        <ecNumber evidence="1">2.7.11.1</ecNumber>
    </recommendedName>
</protein>
<dbReference type="InterPro" id="IPR011009">
    <property type="entry name" value="Kinase-like_dom_sf"/>
</dbReference>
<keyword evidence="2" id="KW-0808">Transferase</keyword>
<keyword evidence="3" id="KW-0547">Nucleotide-binding</keyword>
<dbReference type="AlphaFoldDB" id="A0A7Y6NJN3"/>
<dbReference type="PROSITE" id="PS50011">
    <property type="entry name" value="PROTEIN_KINASE_DOM"/>
    <property type="match status" value="1"/>
</dbReference>
<dbReference type="GO" id="GO:0005524">
    <property type="term" value="F:ATP binding"/>
    <property type="evidence" value="ECO:0007669"/>
    <property type="project" value="UniProtKB-KW"/>
</dbReference>
<evidence type="ECO:0000256" key="2">
    <source>
        <dbReference type="ARBA" id="ARBA00022679"/>
    </source>
</evidence>
<dbReference type="RefSeq" id="WP_176065291.1">
    <property type="nucleotide sequence ID" value="NZ_JABWMJ010000001.1"/>
</dbReference>
<proteinExistence type="predicted"/>
<keyword evidence="9" id="KW-1185">Reference proteome</keyword>
<evidence type="ECO:0000256" key="5">
    <source>
        <dbReference type="ARBA" id="ARBA00022840"/>
    </source>
</evidence>
<feature type="compositionally biased region" description="Low complexity" evidence="6">
    <location>
        <begin position="362"/>
        <end position="387"/>
    </location>
</feature>
<name>A0A7Y6NJN3_9BURK</name>
<dbReference type="InterPro" id="IPR000719">
    <property type="entry name" value="Prot_kinase_dom"/>
</dbReference>
<evidence type="ECO:0000256" key="3">
    <source>
        <dbReference type="ARBA" id="ARBA00022741"/>
    </source>
</evidence>
<organism evidence="8 9">
    <name type="scientific">Piscinibacter koreensis</name>
    <dbReference type="NCBI Taxonomy" id="2742824"/>
    <lineage>
        <taxon>Bacteria</taxon>
        <taxon>Pseudomonadati</taxon>
        <taxon>Pseudomonadota</taxon>
        <taxon>Betaproteobacteria</taxon>
        <taxon>Burkholderiales</taxon>
        <taxon>Sphaerotilaceae</taxon>
        <taxon>Piscinibacter</taxon>
    </lineage>
</organism>
<evidence type="ECO:0000256" key="1">
    <source>
        <dbReference type="ARBA" id="ARBA00012513"/>
    </source>
</evidence>
<reference evidence="8 9" key="1">
    <citation type="submission" date="2020-06" db="EMBL/GenBank/DDBJ databases">
        <title>Schlegella sp. ID0723 isolated from air conditioner.</title>
        <authorList>
            <person name="Kim D.Y."/>
            <person name="Kim D.-U."/>
        </authorList>
    </citation>
    <scope>NUCLEOTIDE SEQUENCE [LARGE SCALE GENOMIC DNA]</scope>
    <source>
        <strain evidence="8 9">ID0723</strain>
    </source>
</reference>
<feature type="region of interest" description="Disordered" evidence="6">
    <location>
        <begin position="477"/>
        <end position="526"/>
    </location>
</feature>
<feature type="region of interest" description="Disordered" evidence="6">
    <location>
        <begin position="351"/>
        <end position="397"/>
    </location>
</feature>
<dbReference type="Proteomes" id="UP000529637">
    <property type="component" value="Unassembled WGS sequence"/>
</dbReference>
<gene>
    <name evidence="8" type="ORF">HQN59_01245</name>
</gene>
<dbReference type="Gene3D" id="1.10.510.10">
    <property type="entry name" value="Transferase(Phosphotransferase) domain 1"/>
    <property type="match status" value="1"/>
</dbReference>
<dbReference type="SUPFAM" id="SSF56112">
    <property type="entry name" value="Protein kinase-like (PK-like)"/>
    <property type="match status" value="1"/>
</dbReference>
<dbReference type="EMBL" id="JABWMJ010000001">
    <property type="protein sequence ID" value="NUZ04377.1"/>
    <property type="molecule type" value="Genomic_DNA"/>
</dbReference>
<feature type="region of interest" description="Disordered" evidence="6">
    <location>
        <begin position="548"/>
        <end position="597"/>
    </location>
</feature>
<dbReference type="EC" id="2.7.11.1" evidence="1"/>
<feature type="region of interest" description="Disordered" evidence="6">
    <location>
        <begin position="1"/>
        <end position="21"/>
    </location>
</feature>
<evidence type="ECO:0000256" key="6">
    <source>
        <dbReference type="SAM" id="MobiDB-lite"/>
    </source>
</evidence>